<evidence type="ECO:0000313" key="2">
    <source>
        <dbReference type="Proteomes" id="UP000187417"/>
    </source>
</evidence>
<accession>A0A1Q6F767</accession>
<organism evidence="1 2">
    <name type="scientific">Alistipes putredinis</name>
    <dbReference type="NCBI Taxonomy" id="28117"/>
    <lineage>
        <taxon>Bacteria</taxon>
        <taxon>Pseudomonadati</taxon>
        <taxon>Bacteroidota</taxon>
        <taxon>Bacteroidia</taxon>
        <taxon>Bacteroidales</taxon>
        <taxon>Rikenellaceae</taxon>
        <taxon>Alistipes</taxon>
    </lineage>
</organism>
<sequence length="67" mass="7516">MLGTGNFCLAAFTAFLKKGCGHFHFVAGKKRDAPLKRLGRKEAFLPTEQQGRCINAPPLLWLESRRN</sequence>
<name>A0A1Q6F767_9BACT</name>
<gene>
    <name evidence="1" type="ORF">BHV66_04955</name>
</gene>
<dbReference type="EMBL" id="MNQH01000025">
    <property type="protein sequence ID" value="OKY94697.1"/>
    <property type="molecule type" value="Genomic_DNA"/>
</dbReference>
<comment type="caution">
    <text evidence="1">The sequence shown here is derived from an EMBL/GenBank/DDBJ whole genome shotgun (WGS) entry which is preliminary data.</text>
</comment>
<reference evidence="1 2" key="1">
    <citation type="journal article" date="2016" name="Nat. Biotechnol.">
        <title>Measurement of bacterial replication rates in microbial communities.</title>
        <authorList>
            <person name="Brown C.T."/>
            <person name="Olm M.R."/>
            <person name="Thomas B.C."/>
            <person name="Banfield J.F."/>
        </authorList>
    </citation>
    <scope>NUCLEOTIDE SEQUENCE [LARGE SCALE GENOMIC DNA]</scope>
    <source>
        <strain evidence="1">CAG:67_53_122</strain>
    </source>
</reference>
<dbReference type="AlphaFoldDB" id="A0A1Q6F767"/>
<protein>
    <submittedName>
        <fullName evidence="1">Uncharacterized protein</fullName>
    </submittedName>
</protein>
<dbReference type="Proteomes" id="UP000187417">
    <property type="component" value="Unassembled WGS sequence"/>
</dbReference>
<evidence type="ECO:0000313" key="1">
    <source>
        <dbReference type="EMBL" id="OKY94697.1"/>
    </source>
</evidence>
<proteinExistence type="predicted"/>